<keyword evidence="2" id="KW-1185">Reference proteome</keyword>
<dbReference type="AlphaFoldDB" id="A0A6P6RXF9"/>
<reference evidence="3" key="1">
    <citation type="submission" date="2025-08" db="UniProtKB">
        <authorList>
            <consortium name="RefSeq"/>
        </authorList>
    </citation>
    <scope>IDENTIFICATION</scope>
</reference>
<feature type="compositionally biased region" description="Basic and acidic residues" evidence="1">
    <location>
        <begin position="150"/>
        <end position="163"/>
    </location>
</feature>
<protein>
    <submittedName>
        <fullName evidence="3">Histone-lysine N-methyltransferase 2D-like</fullName>
    </submittedName>
</protein>
<evidence type="ECO:0000313" key="3">
    <source>
        <dbReference type="RefSeq" id="XP_026192596.1"/>
    </source>
</evidence>
<name>A0A6P6RXF9_9EIME</name>
<feature type="compositionally biased region" description="Basic and acidic residues" evidence="1">
    <location>
        <begin position="346"/>
        <end position="358"/>
    </location>
</feature>
<dbReference type="GeneID" id="113147174"/>
<dbReference type="RefSeq" id="XP_026192596.1">
    <property type="nucleotide sequence ID" value="XM_026336811.1"/>
</dbReference>
<dbReference type="Proteomes" id="UP000515125">
    <property type="component" value="Unplaced"/>
</dbReference>
<dbReference type="OrthoDB" id="10678534at2759"/>
<feature type="region of interest" description="Disordered" evidence="1">
    <location>
        <begin position="307"/>
        <end position="424"/>
    </location>
</feature>
<proteinExistence type="predicted"/>
<feature type="compositionally biased region" description="Low complexity" evidence="1">
    <location>
        <begin position="398"/>
        <end position="424"/>
    </location>
</feature>
<gene>
    <name evidence="3" type="primary">LOC113147174</name>
</gene>
<feature type="region of interest" description="Disordered" evidence="1">
    <location>
        <begin position="135"/>
        <end position="186"/>
    </location>
</feature>
<feature type="compositionally biased region" description="Basic and acidic residues" evidence="1">
    <location>
        <begin position="368"/>
        <end position="377"/>
    </location>
</feature>
<feature type="non-terminal residue" evidence="3">
    <location>
        <position position="1"/>
    </location>
</feature>
<evidence type="ECO:0000313" key="2">
    <source>
        <dbReference type="Proteomes" id="UP000515125"/>
    </source>
</evidence>
<sequence length="424" mass="45516">PEGLPSRAVIEPLGSLAYLQHRSAFAFSPGFELPLPTLSLAPRLAAYPLKKRLLGCCDPSKDASTGGLGGPSVVDAAWSQQLLSPFDASGLLPSLVNPLGYPRLLLVPQSVNPTVRLLHVGLDIPKGEAAALCHQPSPHAALQQQQQEQEQQKQEQQKQEQQKQEQQQQAQQKQDQQKQDQQQQKQDQQALPWAMLLPSNKEAADPVVYALYLRDGHREISPAAPGACTASEKEGGLLPGDFSVSYSFRRNYVWQLPSVGTTAGAERAVVLVVPPEAEAKGGAPGAEEECVLLQLAGPRRVLLKAGASQRKPRVVVTVGEEEMPQKEGPSSQTGNELNPEEGSSDSEYRTPGETEEGPRGSGGPLFDSGREEREDGRQLFTEEAGEEEEEEEEEEPEATSGSSGSSSGSSEDESSSGSSQGQED</sequence>
<feature type="compositionally biased region" description="Acidic residues" evidence="1">
    <location>
        <begin position="383"/>
        <end position="397"/>
    </location>
</feature>
<organism evidence="2 3">
    <name type="scientific">Cyclospora cayetanensis</name>
    <dbReference type="NCBI Taxonomy" id="88456"/>
    <lineage>
        <taxon>Eukaryota</taxon>
        <taxon>Sar</taxon>
        <taxon>Alveolata</taxon>
        <taxon>Apicomplexa</taxon>
        <taxon>Conoidasida</taxon>
        <taxon>Coccidia</taxon>
        <taxon>Eucoccidiorida</taxon>
        <taxon>Eimeriorina</taxon>
        <taxon>Eimeriidae</taxon>
        <taxon>Cyclospora</taxon>
    </lineage>
</organism>
<feature type="compositionally biased region" description="Low complexity" evidence="1">
    <location>
        <begin position="164"/>
        <end position="186"/>
    </location>
</feature>
<accession>A0A6P6RXF9</accession>
<evidence type="ECO:0000256" key="1">
    <source>
        <dbReference type="SAM" id="MobiDB-lite"/>
    </source>
</evidence>